<sequence length="69" mass="7739">MMNLVAWLFRIVVFVILAVFASKNSHPVMLQYTLDQSIELPLSVVLLISFALGALITMIVVRCRCNSND</sequence>
<keyword evidence="4 5" id="KW-0472">Membrane</keyword>
<evidence type="ECO:0000313" key="7">
    <source>
        <dbReference type="EMBL" id="SDT84264.1"/>
    </source>
</evidence>
<evidence type="ECO:0000256" key="5">
    <source>
        <dbReference type="SAM" id="Phobius"/>
    </source>
</evidence>
<evidence type="ECO:0000256" key="3">
    <source>
        <dbReference type="ARBA" id="ARBA00022989"/>
    </source>
</evidence>
<keyword evidence="3 5" id="KW-1133">Transmembrane helix</keyword>
<dbReference type="EMBL" id="FNLN01000001">
    <property type="protein sequence ID" value="SDT84264.1"/>
    <property type="molecule type" value="Genomic_DNA"/>
</dbReference>
<keyword evidence="2 5" id="KW-0812">Transmembrane</keyword>
<dbReference type="InterPro" id="IPR010445">
    <property type="entry name" value="LapA_dom"/>
</dbReference>
<feature type="transmembrane region" description="Helical" evidence="5">
    <location>
        <begin position="40"/>
        <end position="61"/>
    </location>
</feature>
<keyword evidence="8" id="KW-1185">Reference proteome</keyword>
<evidence type="ECO:0000313" key="8">
    <source>
        <dbReference type="Proteomes" id="UP000182882"/>
    </source>
</evidence>
<evidence type="ECO:0000256" key="2">
    <source>
        <dbReference type="ARBA" id="ARBA00022692"/>
    </source>
</evidence>
<reference evidence="8" key="1">
    <citation type="submission" date="2016-10" db="EMBL/GenBank/DDBJ databases">
        <authorList>
            <person name="Varghese N."/>
            <person name="Submissions S."/>
        </authorList>
    </citation>
    <scope>NUCLEOTIDE SEQUENCE [LARGE SCALE GENOMIC DNA]</scope>
    <source>
        <strain evidence="8">Nm10</strain>
    </source>
</reference>
<dbReference type="AlphaFoldDB" id="A0A1H2DNG0"/>
<organism evidence="7 8">
    <name type="scientific">Nitrosomonas ureae</name>
    <dbReference type="NCBI Taxonomy" id="44577"/>
    <lineage>
        <taxon>Bacteria</taxon>
        <taxon>Pseudomonadati</taxon>
        <taxon>Pseudomonadota</taxon>
        <taxon>Betaproteobacteria</taxon>
        <taxon>Nitrosomonadales</taxon>
        <taxon>Nitrosomonadaceae</taxon>
        <taxon>Nitrosomonas</taxon>
    </lineage>
</organism>
<gene>
    <name evidence="7" type="ORF">SAMN05216406_101197</name>
</gene>
<name>A0A1H2DNG0_9PROT</name>
<keyword evidence="1" id="KW-1003">Cell membrane</keyword>
<evidence type="ECO:0000259" key="6">
    <source>
        <dbReference type="Pfam" id="PF06305"/>
    </source>
</evidence>
<protein>
    <recommendedName>
        <fullName evidence="6">Lipopolysaccharide assembly protein A domain-containing protein</fullName>
    </recommendedName>
</protein>
<feature type="domain" description="Lipopolysaccharide assembly protein A" evidence="6">
    <location>
        <begin position="23"/>
        <end position="60"/>
    </location>
</feature>
<proteinExistence type="predicted"/>
<dbReference type="Pfam" id="PF06305">
    <property type="entry name" value="LapA_dom"/>
    <property type="match status" value="1"/>
</dbReference>
<dbReference type="Proteomes" id="UP000182882">
    <property type="component" value="Unassembled WGS sequence"/>
</dbReference>
<evidence type="ECO:0000256" key="1">
    <source>
        <dbReference type="ARBA" id="ARBA00022475"/>
    </source>
</evidence>
<dbReference type="RefSeq" id="WP_074701401.1">
    <property type="nucleotide sequence ID" value="NZ_CP013341.1"/>
</dbReference>
<accession>A0A1H2DNG0</accession>
<dbReference type="GO" id="GO:0005886">
    <property type="term" value="C:plasma membrane"/>
    <property type="evidence" value="ECO:0007669"/>
    <property type="project" value="InterPro"/>
</dbReference>
<evidence type="ECO:0000256" key="4">
    <source>
        <dbReference type="ARBA" id="ARBA00023136"/>
    </source>
</evidence>